<dbReference type="EMBL" id="JACEIK010034798">
    <property type="protein sequence ID" value="MCE5166868.1"/>
    <property type="molecule type" value="Genomic_DNA"/>
</dbReference>
<keyword evidence="2" id="KW-1185">Reference proteome</keyword>
<feature type="non-terminal residue" evidence="1">
    <location>
        <position position="1"/>
    </location>
</feature>
<sequence>IDAEKALQKLNGTAIGKHTVRLSWGRNPANKQAKISIFLLYRIYLKLLLL</sequence>
<organism evidence="1 2">
    <name type="scientific">Datura stramonium</name>
    <name type="common">Jimsonweed</name>
    <name type="synonym">Common thornapple</name>
    <dbReference type="NCBI Taxonomy" id="4076"/>
    <lineage>
        <taxon>Eukaryota</taxon>
        <taxon>Viridiplantae</taxon>
        <taxon>Streptophyta</taxon>
        <taxon>Embryophyta</taxon>
        <taxon>Tracheophyta</taxon>
        <taxon>Spermatophyta</taxon>
        <taxon>Magnoliopsida</taxon>
        <taxon>eudicotyledons</taxon>
        <taxon>Gunneridae</taxon>
        <taxon>Pentapetalae</taxon>
        <taxon>asterids</taxon>
        <taxon>lamiids</taxon>
        <taxon>Solanales</taxon>
        <taxon>Solanaceae</taxon>
        <taxon>Solanoideae</taxon>
        <taxon>Datureae</taxon>
        <taxon>Datura</taxon>
    </lineage>
</organism>
<protein>
    <submittedName>
        <fullName evidence="1">Polyadenylate-binding protein rbp47c</fullName>
    </submittedName>
</protein>
<accession>A0ABS8Y889</accession>
<evidence type="ECO:0000313" key="1">
    <source>
        <dbReference type="EMBL" id="MCE5166868.1"/>
    </source>
</evidence>
<dbReference type="Proteomes" id="UP000823775">
    <property type="component" value="Unassembled WGS sequence"/>
</dbReference>
<dbReference type="InterPro" id="IPR035979">
    <property type="entry name" value="RBD_domain_sf"/>
</dbReference>
<dbReference type="SUPFAM" id="SSF54928">
    <property type="entry name" value="RNA-binding domain, RBD"/>
    <property type="match status" value="1"/>
</dbReference>
<name>A0ABS8Y889_DATST</name>
<evidence type="ECO:0000313" key="2">
    <source>
        <dbReference type="Proteomes" id="UP000823775"/>
    </source>
</evidence>
<comment type="caution">
    <text evidence="1">The sequence shown here is derived from an EMBL/GenBank/DDBJ whole genome shotgun (WGS) entry which is preliminary data.</text>
</comment>
<gene>
    <name evidence="1" type="primary">RBP47C'</name>
    <name evidence="1" type="ORF">HAX54_028342</name>
</gene>
<reference evidence="1 2" key="1">
    <citation type="journal article" date="2021" name="BMC Genomics">
        <title>Datura genome reveals duplications of psychoactive alkaloid biosynthetic genes and high mutation rate following tissue culture.</title>
        <authorList>
            <person name="Rajewski A."/>
            <person name="Carter-House D."/>
            <person name="Stajich J."/>
            <person name="Litt A."/>
        </authorList>
    </citation>
    <scope>NUCLEOTIDE SEQUENCE [LARGE SCALE GENOMIC DNA]</scope>
    <source>
        <strain evidence="1">AR-01</strain>
    </source>
</reference>
<proteinExistence type="predicted"/>